<dbReference type="STRING" id="1192034.CAP_7524"/>
<dbReference type="PANTHER" id="PTHR44145">
    <property type="entry name" value="DNAJ HOMOLOG SUBFAMILY A MEMBER 3, MITOCHONDRIAL"/>
    <property type="match status" value="1"/>
</dbReference>
<dbReference type="InterPro" id="IPR036869">
    <property type="entry name" value="J_dom_sf"/>
</dbReference>
<dbReference type="CDD" id="cd06257">
    <property type="entry name" value="DnaJ"/>
    <property type="match status" value="1"/>
</dbReference>
<dbReference type="InterPro" id="IPR001623">
    <property type="entry name" value="DnaJ_domain"/>
</dbReference>
<feature type="region of interest" description="Disordered" evidence="3">
    <location>
        <begin position="148"/>
        <end position="253"/>
    </location>
</feature>
<evidence type="ECO:0000313" key="6">
    <source>
        <dbReference type="Proteomes" id="UP000019678"/>
    </source>
</evidence>
<dbReference type="Pfam" id="PF00226">
    <property type="entry name" value="DnaJ"/>
    <property type="match status" value="1"/>
</dbReference>
<evidence type="ECO:0000256" key="3">
    <source>
        <dbReference type="SAM" id="MobiDB-lite"/>
    </source>
</evidence>
<keyword evidence="1" id="KW-0143">Chaperone</keyword>
<keyword evidence="6" id="KW-1185">Reference proteome</keyword>
<dbReference type="SUPFAM" id="SSF46565">
    <property type="entry name" value="Chaperone J-domain"/>
    <property type="match status" value="1"/>
</dbReference>
<dbReference type="Gene3D" id="1.10.287.110">
    <property type="entry name" value="DnaJ domain"/>
    <property type="match status" value="1"/>
</dbReference>
<dbReference type="InterPro" id="IPR019734">
    <property type="entry name" value="TPR_rpt"/>
</dbReference>
<dbReference type="SMART" id="SM00271">
    <property type="entry name" value="DnaJ"/>
    <property type="match status" value="1"/>
</dbReference>
<dbReference type="AlphaFoldDB" id="A0A017SZQ5"/>
<sequence length="448" mass="48534">MQAPAPQRTAPTYDPADLAEQVELSPEKRLRILELYGRLETVSHYELLGVPEGAEKKQIKAAYYALAPEFHPDTYFRKQLGTYKPKIEALFNRITVAHDVLTTKDKRAEYDAYLIQSRVNQQMSALIEGAPADLARVASVVDATARIVASEPPPPMPPPPAASPGAGPGQPPAKKSSPNVPAISEKERRELLARKLGGALRRPSSMTMQAVRPPGQVSPPQIPPDRPSESGPSPAGPSPAGPSPAGPSPESARAAEVLKTRYDSARAEAARVQIERYVSLGRGALERKDFASAANAYRIAASLAPDDETLQKSCTDIQRLAAAALAEGYLKQAQYEENHERWEDAALSYVKVCAGRPDDASPHERAAFTMLKAGSNTRRAVEFARRAVELAPENAEVRLTLARAYAIVGLERSANGELTRAAELAKADPKIRELISQTRDQIRQGKPI</sequence>
<dbReference type="InterPro" id="IPR011990">
    <property type="entry name" value="TPR-like_helical_dom_sf"/>
</dbReference>
<dbReference type="PROSITE" id="PS50076">
    <property type="entry name" value="DNAJ_2"/>
    <property type="match status" value="1"/>
</dbReference>
<evidence type="ECO:0000256" key="1">
    <source>
        <dbReference type="ARBA" id="ARBA00023186"/>
    </source>
</evidence>
<accession>A0A017SZQ5</accession>
<dbReference type="SUPFAM" id="SSF48452">
    <property type="entry name" value="TPR-like"/>
    <property type="match status" value="1"/>
</dbReference>
<protein>
    <recommendedName>
        <fullName evidence="4">J domain-containing protein</fullName>
    </recommendedName>
</protein>
<feature type="repeat" description="TPR" evidence="2">
    <location>
        <begin position="274"/>
        <end position="307"/>
    </location>
</feature>
<dbReference type="EMBL" id="ASRX01000067">
    <property type="protein sequence ID" value="EYF02045.1"/>
    <property type="molecule type" value="Genomic_DNA"/>
</dbReference>
<evidence type="ECO:0000313" key="5">
    <source>
        <dbReference type="EMBL" id="EYF02045.1"/>
    </source>
</evidence>
<feature type="compositionally biased region" description="Basic and acidic residues" evidence="3">
    <location>
        <begin position="184"/>
        <end position="193"/>
    </location>
</feature>
<dbReference type="PROSITE" id="PS50005">
    <property type="entry name" value="TPR"/>
    <property type="match status" value="1"/>
</dbReference>
<feature type="compositionally biased region" description="Pro residues" evidence="3">
    <location>
        <begin position="151"/>
        <end position="162"/>
    </location>
</feature>
<keyword evidence="2" id="KW-0802">TPR repeat</keyword>
<evidence type="ECO:0000256" key="2">
    <source>
        <dbReference type="PROSITE-ProRule" id="PRU00339"/>
    </source>
</evidence>
<dbReference type="InterPro" id="IPR051938">
    <property type="entry name" value="Apopto_cytoskel_mod"/>
</dbReference>
<proteinExistence type="predicted"/>
<feature type="compositionally biased region" description="Pro residues" evidence="3">
    <location>
        <begin position="216"/>
        <end position="225"/>
    </location>
</feature>
<comment type="caution">
    <text evidence="5">The sequence shown here is derived from an EMBL/GenBank/DDBJ whole genome shotgun (WGS) entry which is preliminary data.</text>
</comment>
<evidence type="ECO:0000259" key="4">
    <source>
        <dbReference type="PROSITE" id="PS50076"/>
    </source>
</evidence>
<dbReference type="eggNOG" id="COG0484">
    <property type="taxonomic scope" value="Bacteria"/>
</dbReference>
<dbReference type="PRINTS" id="PR00625">
    <property type="entry name" value="JDOMAIN"/>
</dbReference>
<gene>
    <name evidence="5" type="ORF">CAP_7524</name>
</gene>
<organism evidence="5 6">
    <name type="scientific">Chondromyces apiculatus DSM 436</name>
    <dbReference type="NCBI Taxonomy" id="1192034"/>
    <lineage>
        <taxon>Bacteria</taxon>
        <taxon>Pseudomonadati</taxon>
        <taxon>Myxococcota</taxon>
        <taxon>Polyangia</taxon>
        <taxon>Polyangiales</taxon>
        <taxon>Polyangiaceae</taxon>
        <taxon>Chondromyces</taxon>
    </lineage>
</organism>
<feature type="domain" description="J" evidence="4">
    <location>
        <begin position="43"/>
        <end position="114"/>
    </location>
</feature>
<dbReference type="Gene3D" id="1.25.40.10">
    <property type="entry name" value="Tetratricopeptide repeat domain"/>
    <property type="match status" value="2"/>
</dbReference>
<dbReference type="PANTHER" id="PTHR44145:SF3">
    <property type="entry name" value="DNAJ HOMOLOG SUBFAMILY A MEMBER 3, MITOCHONDRIAL"/>
    <property type="match status" value="1"/>
</dbReference>
<feature type="compositionally biased region" description="Pro residues" evidence="3">
    <location>
        <begin position="234"/>
        <end position="247"/>
    </location>
</feature>
<name>A0A017SZQ5_9BACT</name>
<dbReference type="Proteomes" id="UP000019678">
    <property type="component" value="Unassembled WGS sequence"/>
</dbReference>
<reference evidence="5 6" key="1">
    <citation type="submission" date="2013-05" db="EMBL/GenBank/DDBJ databases">
        <title>Genome assembly of Chondromyces apiculatus DSM 436.</title>
        <authorList>
            <person name="Sharma G."/>
            <person name="Khatri I."/>
            <person name="Kaur C."/>
            <person name="Mayilraj S."/>
            <person name="Subramanian S."/>
        </authorList>
    </citation>
    <scope>NUCLEOTIDE SEQUENCE [LARGE SCALE GENOMIC DNA]</scope>
    <source>
        <strain evidence="5 6">DSM 436</strain>
    </source>
</reference>